<keyword evidence="2" id="KW-0732">Signal</keyword>
<dbReference type="EMBL" id="BAABHX010000005">
    <property type="protein sequence ID" value="GAA5097294.1"/>
    <property type="molecule type" value="Genomic_DNA"/>
</dbReference>
<comment type="caution">
    <text evidence="3">The sequence shown here is derived from an EMBL/GenBank/DDBJ whole genome shotgun (WGS) entry which is preliminary data.</text>
</comment>
<sequence length="177" mass="19900">MTKQLKFAIVLLITVAGMNVNAQKKAPAKSTKPTTESKAAKPTKQETMDWIADKMKEHLTGYRQFISYSNGEFVYKKQVGVYSCNTTIYLNKITGSSPEYSSDFYVKGTGILNTACEKGYEARGDVYNELSIGGQNYNDYSDPFDFRNDNNLVERLKKAFASLIEYNSAKKDAKEAF</sequence>
<feature type="chain" id="PRO_5045240899" description="DUF4468 domain-containing protein" evidence="2">
    <location>
        <begin position="23"/>
        <end position="177"/>
    </location>
</feature>
<name>A0ABP9MM51_9FLAO</name>
<organism evidence="3 4">
    <name type="scientific">Chryseobacterium ginsengisoli</name>
    <dbReference type="NCBI Taxonomy" id="363853"/>
    <lineage>
        <taxon>Bacteria</taxon>
        <taxon>Pseudomonadati</taxon>
        <taxon>Bacteroidota</taxon>
        <taxon>Flavobacteriia</taxon>
        <taxon>Flavobacteriales</taxon>
        <taxon>Weeksellaceae</taxon>
        <taxon>Chryseobacterium group</taxon>
        <taxon>Chryseobacterium</taxon>
    </lineage>
</organism>
<evidence type="ECO:0000313" key="4">
    <source>
        <dbReference type="Proteomes" id="UP001500353"/>
    </source>
</evidence>
<evidence type="ECO:0000313" key="3">
    <source>
        <dbReference type="EMBL" id="GAA5097294.1"/>
    </source>
</evidence>
<dbReference type="RefSeq" id="WP_345206342.1">
    <property type="nucleotide sequence ID" value="NZ_BAABHX010000005.1"/>
</dbReference>
<feature type="signal peptide" evidence="2">
    <location>
        <begin position="1"/>
        <end position="22"/>
    </location>
</feature>
<evidence type="ECO:0008006" key="5">
    <source>
        <dbReference type="Google" id="ProtNLM"/>
    </source>
</evidence>
<evidence type="ECO:0000256" key="1">
    <source>
        <dbReference type="SAM" id="MobiDB-lite"/>
    </source>
</evidence>
<reference evidence="4" key="1">
    <citation type="journal article" date="2019" name="Int. J. Syst. Evol. Microbiol.">
        <title>The Global Catalogue of Microorganisms (GCM) 10K type strain sequencing project: providing services to taxonomists for standard genome sequencing and annotation.</title>
        <authorList>
            <consortium name="The Broad Institute Genomics Platform"/>
            <consortium name="The Broad Institute Genome Sequencing Center for Infectious Disease"/>
            <person name="Wu L."/>
            <person name="Ma J."/>
        </authorList>
    </citation>
    <scope>NUCLEOTIDE SEQUENCE [LARGE SCALE GENOMIC DNA]</scope>
    <source>
        <strain evidence="4">JCM 18019</strain>
    </source>
</reference>
<protein>
    <recommendedName>
        <fullName evidence="5">DUF4468 domain-containing protein</fullName>
    </recommendedName>
</protein>
<proteinExistence type="predicted"/>
<feature type="compositionally biased region" description="Low complexity" evidence="1">
    <location>
        <begin position="24"/>
        <end position="34"/>
    </location>
</feature>
<evidence type="ECO:0000256" key="2">
    <source>
        <dbReference type="SAM" id="SignalP"/>
    </source>
</evidence>
<feature type="region of interest" description="Disordered" evidence="1">
    <location>
        <begin position="24"/>
        <end position="43"/>
    </location>
</feature>
<accession>A0ABP9MM51</accession>
<keyword evidence="4" id="KW-1185">Reference proteome</keyword>
<dbReference type="Proteomes" id="UP001500353">
    <property type="component" value="Unassembled WGS sequence"/>
</dbReference>
<gene>
    <name evidence="3" type="ORF">GCM10023210_32180</name>
</gene>